<dbReference type="SUPFAM" id="SSF48576">
    <property type="entry name" value="Terpenoid synthases"/>
    <property type="match status" value="1"/>
</dbReference>
<dbReference type="SFLD" id="SFLDS00005">
    <property type="entry name" value="Isoprenoid_Synthase_Type_I"/>
    <property type="match status" value="1"/>
</dbReference>
<gene>
    <name evidence="2" type="ORF">FHU37_004314</name>
</gene>
<sequence>MGHLSGSAERAARRAGDVPATDAPTPAAGPAVTGAAPSAPPDTDPVLRRAGRENFPVAPAFLPRAARRDLMAIYGFARLVDDIGDGDLPADGPDATALLAAASPPVRERARRAAAEGRPADARLAALDALEEDLLRAVAGQAAAHPLLAALTPTATRHRLDPEPFRRLVEANRRDQRVHHYDSYEQLVDYCAYSADPVGRLVLAVTGADSPANRRLSDSICTGLQIIEHLQDVAEDRDRGRRYLPAEDLTRFGVTDEDLRAPSAGPRLRALIAFEGRRAADLLDRGAPLVACVSGRLRVLLAGFVGGGRAALAAVAARDHDVLTGSPTPTPGRVLRETARVYIRPRARRDGLPTARREKKR</sequence>
<dbReference type="Proteomes" id="UP000567795">
    <property type="component" value="Unassembled WGS sequence"/>
</dbReference>
<dbReference type="SFLD" id="SFLDG01018">
    <property type="entry name" value="Squalene/Phytoene_Synthase_Lik"/>
    <property type="match status" value="1"/>
</dbReference>
<keyword evidence="3" id="KW-1185">Reference proteome</keyword>
<protein>
    <submittedName>
        <fullName evidence="2">Squalene synthase HpnC</fullName>
    </submittedName>
</protein>
<feature type="region of interest" description="Disordered" evidence="1">
    <location>
        <begin position="1"/>
        <end position="49"/>
    </location>
</feature>
<dbReference type="InterPro" id="IPR002060">
    <property type="entry name" value="Squ/phyt_synthse"/>
</dbReference>
<organism evidence="2 3">
    <name type="scientific">Allostreptomyces psammosilenae</name>
    <dbReference type="NCBI Taxonomy" id="1892865"/>
    <lineage>
        <taxon>Bacteria</taxon>
        <taxon>Bacillati</taxon>
        <taxon>Actinomycetota</taxon>
        <taxon>Actinomycetes</taxon>
        <taxon>Kitasatosporales</taxon>
        <taxon>Streptomycetaceae</taxon>
        <taxon>Allostreptomyces</taxon>
    </lineage>
</organism>
<dbReference type="EMBL" id="JACBZD010000001">
    <property type="protein sequence ID" value="NYI07371.1"/>
    <property type="molecule type" value="Genomic_DNA"/>
</dbReference>
<feature type="compositionally biased region" description="Low complexity" evidence="1">
    <location>
        <begin position="17"/>
        <end position="37"/>
    </location>
</feature>
<accession>A0A853A9S1</accession>
<dbReference type="Pfam" id="PF00494">
    <property type="entry name" value="SQS_PSY"/>
    <property type="match status" value="1"/>
</dbReference>
<dbReference type="Gene3D" id="1.10.600.10">
    <property type="entry name" value="Farnesyl Diphosphate Synthase"/>
    <property type="match status" value="1"/>
</dbReference>
<dbReference type="GO" id="GO:0004311">
    <property type="term" value="F:geranylgeranyl diphosphate synthase activity"/>
    <property type="evidence" value="ECO:0007669"/>
    <property type="project" value="InterPro"/>
</dbReference>
<evidence type="ECO:0000256" key="1">
    <source>
        <dbReference type="SAM" id="MobiDB-lite"/>
    </source>
</evidence>
<evidence type="ECO:0000313" key="2">
    <source>
        <dbReference type="EMBL" id="NYI07371.1"/>
    </source>
</evidence>
<dbReference type="PANTHER" id="PTHR31480">
    <property type="entry name" value="BIFUNCTIONAL LYCOPENE CYCLASE/PHYTOENE SYNTHASE"/>
    <property type="match status" value="1"/>
</dbReference>
<dbReference type="NCBIfam" id="TIGR03464">
    <property type="entry name" value="HpnC"/>
    <property type="match status" value="1"/>
</dbReference>
<name>A0A853A9S1_9ACTN</name>
<dbReference type="AlphaFoldDB" id="A0A853A9S1"/>
<dbReference type="InterPro" id="IPR008949">
    <property type="entry name" value="Isoprenoid_synthase_dom_sf"/>
</dbReference>
<dbReference type="SFLD" id="SFLDG01212">
    <property type="entry name" value="Phytoene_synthase_like"/>
    <property type="match status" value="1"/>
</dbReference>
<reference evidence="2 3" key="1">
    <citation type="submission" date="2020-07" db="EMBL/GenBank/DDBJ databases">
        <title>Sequencing the genomes of 1000 actinobacteria strains.</title>
        <authorList>
            <person name="Klenk H.-P."/>
        </authorList>
    </citation>
    <scope>NUCLEOTIDE SEQUENCE [LARGE SCALE GENOMIC DNA]</scope>
    <source>
        <strain evidence="2 3">DSM 42178</strain>
    </source>
</reference>
<evidence type="ECO:0000313" key="3">
    <source>
        <dbReference type="Proteomes" id="UP000567795"/>
    </source>
</evidence>
<dbReference type="InterPro" id="IPR044843">
    <property type="entry name" value="Trans_IPPS_bact-type"/>
</dbReference>
<proteinExistence type="predicted"/>
<comment type="caution">
    <text evidence="2">The sequence shown here is derived from an EMBL/GenBank/DDBJ whole genome shotgun (WGS) entry which is preliminary data.</text>
</comment>
<dbReference type="InterPro" id="IPR017827">
    <property type="entry name" value="HSQ_synthase_HpnC"/>
</dbReference>